<comment type="similarity">
    <text evidence="1">Belongs to the glycosyltransferase 2 family.</text>
</comment>
<protein>
    <submittedName>
        <fullName evidence="6">Glycosyltransferase</fullName>
    </submittedName>
</protein>
<evidence type="ECO:0000313" key="6">
    <source>
        <dbReference type="EMBL" id="TRX72956.1"/>
    </source>
</evidence>
<dbReference type="Pfam" id="PF00535">
    <property type="entry name" value="Glycos_transf_2"/>
    <property type="match status" value="1"/>
</dbReference>
<dbReference type="Gene3D" id="3.40.50.2000">
    <property type="entry name" value="Glycogen Phosphorylase B"/>
    <property type="match status" value="2"/>
</dbReference>
<dbReference type="OrthoDB" id="5123492at2"/>
<dbReference type="InterPro" id="IPR029044">
    <property type="entry name" value="Nucleotide-diphossugar_trans"/>
</dbReference>
<keyword evidence="2" id="KW-0472">Membrane</keyword>
<dbReference type="AlphaFoldDB" id="A0A553GU22"/>
<dbReference type="SUPFAM" id="SSF53448">
    <property type="entry name" value="Nucleotide-diphospho-sugar transferases"/>
    <property type="match status" value="1"/>
</dbReference>
<feature type="domain" description="Glycosyltransferase 2-like" evidence="5">
    <location>
        <begin position="56"/>
        <end position="165"/>
    </location>
</feature>
<comment type="caution">
    <text evidence="6">The sequence shown here is derived from an EMBL/GenBank/DDBJ whole genome shotgun (WGS) entry which is preliminary data.</text>
</comment>
<sequence>MASVCSCSLPRGWLPSQPGRVVESRTRQVPMSVSESGGGVPVSSNSSFSNLPVVVVVVPVYSGLEQTLACLDSVFADEPKRVRRRVLVVNDASPDPDLARAIREQATAGRFALVEHQTNLGFPSAVNRALDYVEHEPGWSGADVVLLNADTRVAAGWLDKLHGASQSRPRVGTVTPFSNNASICSVPFAEGCEVDSSLDVGHLDAAAERANPGHVVELPTGVGFCLYIRRECLAAVGRFDVAAFGRGYGEETDFCRRAYQAGFLHLLACDTYVYHEGQVSFGATEGDTRRLRAEALIHRRYPDYPGGLLRWLRQDPAGPARVALALEAMRGSSRPVILMVTHRMGGGVERHVQELRYYLRGFAWVLVLRPGEKGGSVELSIGSAQPERLCFDLPVDGEPLLAVVHAAGTDRIHVHHGAGFPETTWPLLNQLGLPHDLTLHDYAIVGGNPTLTTRAGRFDATRDARQADDQSDPVLAFSLQALARSAERCIVPCPEAGRVLNQALPWLTAEAHAHPDREAFGPYLVPHPPLLKEGEPMRVLCLGALGREKGAETLRDAARLARRRGRPLEFVLLGSAHIPLGREVKQLGRYQDKDLAGLLANARPHLAWFPVHWPETWSYTLSAALEAGLPVAATDLGAFHDRLGARPWTWLEAHPVSVERWLEVLMAARERLAMASRDGAVWSQKPAAAFYREAYLSKACRGERVQSVLGQERLCRFHCSYYSRGPEGRRPWLLAIAMRIREWPVLGAILARIPYPVQRRLKRLLSRQPLH</sequence>
<gene>
    <name evidence="6" type="ORF">FM069_20080</name>
</gene>
<reference evidence="6 7" key="1">
    <citation type="submission" date="2019-07" db="EMBL/GenBank/DDBJ databases">
        <title>Pseudomonas mangiferae sp. nov., isolated from bark of mango tree in Thailand.</title>
        <authorList>
            <person name="Srisuk N."/>
            <person name="Anurat P."/>
        </authorList>
    </citation>
    <scope>NUCLEOTIDE SEQUENCE [LARGE SCALE GENOMIC DNA]</scope>
    <source>
        <strain evidence="6 7">DMKU_BBB3-04</strain>
    </source>
</reference>
<evidence type="ECO:0000256" key="2">
    <source>
        <dbReference type="ARBA" id="ARBA00022519"/>
    </source>
</evidence>
<dbReference type="Gene3D" id="3.90.550.10">
    <property type="entry name" value="Spore Coat Polysaccharide Biosynthesis Protein SpsA, Chain A"/>
    <property type="match status" value="1"/>
</dbReference>
<proteinExistence type="inferred from homology"/>
<keyword evidence="7" id="KW-1185">Reference proteome</keyword>
<dbReference type="PANTHER" id="PTHR43179">
    <property type="entry name" value="RHAMNOSYLTRANSFERASE WBBL"/>
    <property type="match status" value="1"/>
</dbReference>
<evidence type="ECO:0000256" key="3">
    <source>
        <dbReference type="ARBA" id="ARBA00022676"/>
    </source>
</evidence>
<organism evidence="6 7">
    <name type="scientific">Pseudomonas mangiferae</name>
    <dbReference type="NCBI Taxonomy" id="2593654"/>
    <lineage>
        <taxon>Bacteria</taxon>
        <taxon>Pseudomonadati</taxon>
        <taxon>Pseudomonadota</taxon>
        <taxon>Gammaproteobacteria</taxon>
        <taxon>Pseudomonadales</taxon>
        <taxon>Pseudomonadaceae</taxon>
        <taxon>Pseudomonas</taxon>
    </lineage>
</organism>
<evidence type="ECO:0000256" key="1">
    <source>
        <dbReference type="ARBA" id="ARBA00006739"/>
    </source>
</evidence>
<evidence type="ECO:0000259" key="5">
    <source>
        <dbReference type="Pfam" id="PF00535"/>
    </source>
</evidence>
<dbReference type="Proteomes" id="UP000315235">
    <property type="component" value="Unassembled WGS sequence"/>
</dbReference>
<dbReference type="PANTHER" id="PTHR43179:SF12">
    <property type="entry name" value="GALACTOFURANOSYLTRANSFERASE GLFT2"/>
    <property type="match status" value="1"/>
</dbReference>
<dbReference type="SUPFAM" id="SSF53756">
    <property type="entry name" value="UDP-Glycosyltransferase/glycogen phosphorylase"/>
    <property type="match status" value="1"/>
</dbReference>
<dbReference type="InterPro" id="IPR001173">
    <property type="entry name" value="Glyco_trans_2-like"/>
</dbReference>
<evidence type="ECO:0000313" key="7">
    <source>
        <dbReference type="Proteomes" id="UP000315235"/>
    </source>
</evidence>
<dbReference type="EMBL" id="VJOY01000023">
    <property type="protein sequence ID" value="TRX72956.1"/>
    <property type="molecule type" value="Genomic_DNA"/>
</dbReference>
<accession>A0A553GU22</accession>
<dbReference type="GO" id="GO:0016757">
    <property type="term" value="F:glycosyltransferase activity"/>
    <property type="evidence" value="ECO:0007669"/>
    <property type="project" value="UniProtKB-KW"/>
</dbReference>
<name>A0A553GU22_9PSED</name>
<keyword evidence="2" id="KW-0997">Cell inner membrane</keyword>
<evidence type="ECO:0000256" key="4">
    <source>
        <dbReference type="ARBA" id="ARBA00022679"/>
    </source>
</evidence>
<keyword evidence="2" id="KW-1003">Cell membrane</keyword>
<keyword evidence="3" id="KW-0328">Glycosyltransferase</keyword>
<keyword evidence="4 6" id="KW-0808">Transferase</keyword>